<dbReference type="SUPFAM" id="SSF49313">
    <property type="entry name" value="Cadherin-like"/>
    <property type="match status" value="26"/>
</dbReference>
<dbReference type="InterPro" id="IPR002126">
    <property type="entry name" value="Cadherin-like_dom"/>
</dbReference>
<dbReference type="WBParaSite" id="maker-uti_cns_0003835-snap-gene-0.1-mRNA-1">
    <property type="protein sequence ID" value="maker-uti_cns_0003835-snap-gene-0.1-mRNA-1"/>
    <property type="gene ID" value="maker-uti_cns_0003835-snap-gene-0.1"/>
</dbReference>
<feature type="domain" description="Cadherin" evidence="13">
    <location>
        <begin position="793"/>
        <end position="888"/>
    </location>
</feature>
<keyword evidence="11" id="KW-0325">Glycoprotein</keyword>
<feature type="domain" description="Cadherin" evidence="13">
    <location>
        <begin position="2702"/>
        <end position="2816"/>
    </location>
</feature>
<dbReference type="Proteomes" id="UP000095280">
    <property type="component" value="Unplaced"/>
</dbReference>
<dbReference type="Gene3D" id="2.60.40.60">
    <property type="entry name" value="Cadherins"/>
    <property type="match status" value="25"/>
</dbReference>
<evidence type="ECO:0000256" key="4">
    <source>
        <dbReference type="ARBA" id="ARBA00022729"/>
    </source>
</evidence>
<dbReference type="FunFam" id="2.60.40.60:FF:000020">
    <property type="entry name" value="Dachsous cadherin-related 1b"/>
    <property type="match status" value="3"/>
</dbReference>
<feature type="domain" description="Cadherin" evidence="13">
    <location>
        <begin position="2390"/>
        <end position="2493"/>
    </location>
</feature>
<protein>
    <submittedName>
        <fullName evidence="15">CELR3 protein</fullName>
    </submittedName>
</protein>
<evidence type="ECO:0000313" key="15">
    <source>
        <dbReference type="WBParaSite" id="maker-uti_cns_0003835-snap-gene-0.1-mRNA-1"/>
    </source>
</evidence>
<feature type="domain" description="Cadherin" evidence="13">
    <location>
        <begin position="996"/>
        <end position="1100"/>
    </location>
</feature>
<feature type="domain" description="Cadherin" evidence="13">
    <location>
        <begin position="2602"/>
        <end position="2701"/>
    </location>
</feature>
<feature type="domain" description="Cadherin" evidence="13">
    <location>
        <begin position="2504"/>
        <end position="2601"/>
    </location>
</feature>
<feature type="domain" description="Cadherin" evidence="13">
    <location>
        <begin position="1101"/>
        <end position="1203"/>
    </location>
</feature>
<keyword evidence="8" id="KW-1133">Transmembrane helix</keyword>
<evidence type="ECO:0000256" key="2">
    <source>
        <dbReference type="ARBA" id="ARBA00022536"/>
    </source>
</evidence>
<feature type="domain" description="Cadherin" evidence="13">
    <location>
        <begin position="1204"/>
        <end position="1310"/>
    </location>
</feature>
<feature type="domain" description="Cadherin" evidence="13">
    <location>
        <begin position="1845"/>
        <end position="1968"/>
    </location>
</feature>
<keyword evidence="10" id="KW-1015">Disulfide bond</keyword>
<feature type="domain" description="Cadherin" evidence="13">
    <location>
        <begin position="1722"/>
        <end position="1833"/>
    </location>
</feature>
<feature type="domain" description="Cadherin" evidence="13">
    <location>
        <begin position="571"/>
        <end position="683"/>
    </location>
</feature>
<keyword evidence="9" id="KW-0472">Membrane</keyword>
<dbReference type="InterPro" id="IPR015919">
    <property type="entry name" value="Cadherin-like_sf"/>
</dbReference>
<dbReference type="CDD" id="cd11304">
    <property type="entry name" value="Cadherin_repeat"/>
    <property type="match status" value="23"/>
</dbReference>
<keyword evidence="14" id="KW-1185">Reference proteome</keyword>
<keyword evidence="4" id="KW-0732">Signal</keyword>
<dbReference type="PANTHER" id="PTHR24026:SF136">
    <property type="entry name" value="PROTOCADHERIN-23"/>
    <property type="match status" value="1"/>
</dbReference>
<feature type="domain" description="Cadherin" evidence="13">
    <location>
        <begin position="248"/>
        <end position="349"/>
    </location>
</feature>
<dbReference type="PRINTS" id="PR00205">
    <property type="entry name" value="CADHERIN"/>
</dbReference>
<dbReference type="GO" id="GO:0007163">
    <property type="term" value="P:establishment or maintenance of cell polarity"/>
    <property type="evidence" value="ECO:0007669"/>
    <property type="project" value="UniProtKB-ARBA"/>
</dbReference>
<dbReference type="SMART" id="SM00112">
    <property type="entry name" value="CA"/>
    <property type="match status" value="24"/>
</dbReference>
<dbReference type="GO" id="GO:0005886">
    <property type="term" value="C:plasma membrane"/>
    <property type="evidence" value="ECO:0007669"/>
    <property type="project" value="UniProtKB-SubCell"/>
</dbReference>
<dbReference type="PANTHER" id="PTHR24026">
    <property type="entry name" value="FAT ATYPICAL CADHERIN-RELATED"/>
    <property type="match status" value="1"/>
</dbReference>
<dbReference type="FunFam" id="2.60.40.60:FF:000058">
    <property type="entry name" value="FAT atypical cadherin 3"/>
    <property type="match status" value="2"/>
</dbReference>
<feature type="domain" description="Cadherin" evidence="13">
    <location>
        <begin position="891"/>
        <end position="999"/>
    </location>
</feature>
<evidence type="ECO:0000256" key="5">
    <source>
        <dbReference type="ARBA" id="ARBA00022737"/>
    </source>
</evidence>
<evidence type="ECO:0000256" key="12">
    <source>
        <dbReference type="PROSITE-ProRule" id="PRU00043"/>
    </source>
</evidence>
<feature type="domain" description="Cadherin" evidence="13">
    <location>
        <begin position="471"/>
        <end position="570"/>
    </location>
</feature>
<proteinExistence type="predicted"/>
<feature type="domain" description="Cadherin" evidence="13">
    <location>
        <begin position="136"/>
        <end position="247"/>
    </location>
</feature>
<dbReference type="Pfam" id="PF00028">
    <property type="entry name" value="Cadherin"/>
    <property type="match status" value="19"/>
</dbReference>
<evidence type="ECO:0000256" key="9">
    <source>
        <dbReference type="ARBA" id="ARBA00023136"/>
    </source>
</evidence>
<feature type="domain" description="Cadherin" evidence="13">
    <location>
        <begin position="2289"/>
        <end position="2389"/>
    </location>
</feature>
<dbReference type="FunFam" id="2.60.40.60:FF:000002">
    <property type="entry name" value="Protocadherin alpha 2"/>
    <property type="match status" value="2"/>
</dbReference>
<keyword evidence="6 12" id="KW-0106">Calcium</keyword>
<evidence type="ECO:0000313" key="14">
    <source>
        <dbReference type="Proteomes" id="UP000095280"/>
    </source>
</evidence>
<feature type="domain" description="Cadherin" evidence="13">
    <location>
        <begin position="1622"/>
        <end position="1721"/>
    </location>
</feature>
<organism evidence="14 15">
    <name type="scientific">Macrostomum lignano</name>
    <dbReference type="NCBI Taxonomy" id="282301"/>
    <lineage>
        <taxon>Eukaryota</taxon>
        <taxon>Metazoa</taxon>
        <taxon>Spiralia</taxon>
        <taxon>Lophotrochozoa</taxon>
        <taxon>Platyhelminthes</taxon>
        <taxon>Rhabditophora</taxon>
        <taxon>Macrostomorpha</taxon>
        <taxon>Macrostomida</taxon>
        <taxon>Macrostomidae</taxon>
        <taxon>Macrostomum</taxon>
    </lineage>
</organism>
<evidence type="ECO:0000256" key="8">
    <source>
        <dbReference type="ARBA" id="ARBA00022989"/>
    </source>
</evidence>
<evidence type="ECO:0000256" key="7">
    <source>
        <dbReference type="ARBA" id="ARBA00022889"/>
    </source>
</evidence>
<keyword evidence="3" id="KW-0812">Transmembrane</keyword>
<feature type="domain" description="Cadherin" evidence="13">
    <location>
        <begin position="1969"/>
        <end position="2078"/>
    </location>
</feature>
<feature type="domain" description="Cadherin" evidence="13">
    <location>
        <begin position="31"/>
        <end position="135"/>
    </location>
</feature>
<evidence type="ECO:0000256" key="1">
    <source>
        <dbReference type="ARBA" id="ARBA00004167"/>
    </source>
</evidence>
<evidence type="ECO:0000256" key="3">
    <source>
        <dbReference type="ARBA" id="ARBA00022692"/>
    </source>
</evidence>
<evidence type="ECO:0000259" key="13">
    <source>
        <dbReference type="PROSITE" id="PS50268"/>
    </source>
</evidence>
<dbReference type="FunFam" id="2.60.40.60:FF:000116">
    <property type="entry name" value="Dachsous cadherin-related 2"/>
    <property type="match status" value="1"/>
</dbReference>
<keyword evidence="5" id="KW-0677">Repeat</keyword>
<keyword evidence="7" id="KW-0130">Cell adhesion</keyword>
<feature type="domain" description="Cadherin" evidence="13">
    <location>
        <begin position="350"/>
        <end position="457"/>
    </location>
</feature>
<feature type="domain" description="Cadherin" evidence="13">
    <location>
        <begin position="1524"/>
        <end position="1621"/>
    </location>
</feature>
<evidence type="ECO:0000256" key="6">
    <source>
        <dbReference type="ARBA" id="ARBA00022837"/>
    </source>
</evidence>
<reference evidence="15" key="1">
    <citation type="submission" date="2016-11" db="UniProtKB">
        <authorList>
            <consortium name="WormBaseParasite"/>
        </authorList>
    </citation>
    <scope>IDENTIFICATION</scope>
</reference>
<feature type="domain" description="Cadherin" evidence="13">
    <location>
        <begin position="2182"/>
        <end position="2288"/>
    </location>
</feature>
<evidence type="ECO:0000256" key="10">
    <source>
        <dbReference type="ARBA" id="ARBA00023157"/>
    </source>
</evidence>
<evidence type="ECO:0000256" key="11">
    <source>
        <dbReference type="ARBA" id="ARBA00023180"/>
    </source>
</evidence>
<feature type="domain" description="Cadherin" evidence="13">
    <location>
        <begin position="2079"/>
        <end position="2181"/>
    </location>
</feature>
<dbReference type="GO" id="GO:0005509">
    <property type="term" value="F:calcium ion binding"/>
    <property type="evidence" value="ECO:0007669"/>
    <property type="project" value="UniProtKB-UniRule"/>
</dbReference>
<feature type="domain" description="Cadherin" evidence="13">
    <location>
        <begin position="1410"/>
        <end position="1513"/>
    </location>
</feature>
<comment type="subcellular location">
    <subcellularLocation>
        <location evidence="1">Membrane</location>
        <topology evidence="1">Single-pass membrane protein</topology>
    </subcellularLocation>
</comment>
<feature type="domain" description="Cadherin" evidence="13">
    <location>
        <begin position="684"/>
        <end position="792"/>
    </location>
</feature>
<dbReference type="InterPro" id="IPR020894">
    <property type="entry name" value="Cadherin_CS"/>
</dbReference>
<dbReference type="GO" id="GO:0007156">
    <property type="term" value="P:homophilic cell adhesion via plasma membrane adhesion molecules"/>
    <property type="evidence" value="ECO:0007669"/>
    <property type="project" value="InterPro"/>
</dbReference>
<dbReference type="PROSITE" id="PS00232">
    <property type="entry name" value="CADHERIN_1"/>
    <property type="match status" value="11"/>
</dbReference>
<sequence>AYQTDKPETRIALATVIVTVQDKNDNDPVVSPDSVTTSIAENSAVGTYVTRLAVQDRDLNSSSEFLIADPSGAFQIDSATGVVTVLNATLLDRELYADFTFQVYARELYTAEQFMSNNVTVMVTLTDVNDNSPQFLQPSFEFNVSETAANGTLLGYLNASDLDAGLNGQVKVSLSYASDNGQSVMYIDSNTGELRLKALLTDNAVFVSTYQLVVTATDQAAVEKDRRSNLALVRVNILSASVSPPVFAPAFFTASVTEAAPIGTNVVRLTATHKYPGAVLNYTLLNTIGSDRFTVVTQSNEGFVRISLGLDRETVNFYNLTAVVSDGTMNATAPVYITVLDYNDQTPKFNQSSFNFTVSENLDAPVLLGQIVATDADQEGTSNSEIQYSLMGAQADTYFTVNATTGELFTKLTLDREATPTGFTFAVMARDGGMPALSATVDVRVIVEDVNDNEPLFDASTTATASLVEKGTYADFLQIKFTDADLGSNRDSQFELVSPSDLNGSFVINATTGFLSSTVPLTRSLFGNASRHNITVLVYNLQPMANFSGTNQTFVVSVNLLDSNDNRPIFVQRVFTATVREDLFVGREITSAKANDLDTTAPYSTIVYNITGGNELGKFRLDSSTGSLTLWQSLNYDEPDRNRNFSIQIIAYNPASGSGGSLLNDTAEIQISITDVNDNAPVFTQTQYDFSINETQSTGSVISTAIRATDNDSTPDTTAAVFYELRPSGGPFAIDNATGSFSLASSVSRDDGGSAVHTLQAVAINLEATPQLSAVVTVTVRVANVNNNPPVFSASLYNFSVTENAPLRTSVGTLTVTDRDGDAVTMTVLSGDMFLVDSTSLLTNASIDRESLMENPIVLVVQASDGRYQTNTTVRVTVTDLNDNAPQFLPAVSELTVSVQEAAPNGTSVVKLNSTDPDAGQNGNVTYSILTVNSPFKINALTGEITVANGNLLDYQKQAEIPILVVASDRGQPVQSTMLTLKVQLTDSNDKPVVFNPKVYTATVQENQSPGQFVTRLFASDADTVPAGFNFSLPVAADASLFYLVNATMTKTISLLLNESLDRERQSLYSVTVSVTDGLFNDSAIVNITVGDENDNPPTFQKTAYTFFADEQAPNGQVVGSVKATDADIGFNAQVNYFISGGQDKFAINYSTGEISVRASINGTAGTKYDIIVTARDQGTPSLSGTTTVTVYANQTNSNTPIFSPSIYTVSVNESAPNNTLLVTVKATDADFPSVNGIISYSLLESNSTSGLFSVDSSTGDVSLIGVIDFEKVTSYTVIVLAIDHAAAPRTATAQIFVQVLNEDDTPPEFVPNSYFFYAPQNATVGFAVGSVIAVDPDYPSANPQPLLCIGIGFSTQLDHRSTDGFFVFVCHKLLFDAICTDASAMTGNATVTVSVIPSDVYYAKVPQFLSTPLVASVLENQTAYVFVIDVNATINGGAEDAGVLYRLDSGSTIFNISSSLGIVEARPETLDREVNTEVTLIVIAVNTAEPSFSSSQPIRVLLLDINDNAPRFEFSRGEVLLYENATVRHVVTDLQATDPDTSSTNLTYSIVGDNSGGKFRLQSIEPNASQLILDAVVDYEAMSALGYAYSLTIEVSDGSFSSNYSLIVRIGDVNDNPPVFSAPMYNFSVAEQADVGTLVGRVVATDPDTVDLNKLEYAVVDTGNFSMNASTGVISTLTIFDRLITSRFSFNVTCTDTAGNIGWTSVNVDVLDVNNYSPNMTNLPTSWNITENATSLMQSFVIQVVDNDSGQNANVSLSIVSGDSVGSFAINGSRVEVTKVLDRETPGLTVDSSGNGVIKLVMRAADNGVPPRSSTATLTVLLQDINDSPPRFAIPAGRVLQQAESLPVRSTIVTFDMLDADLPSSNNFTFSISSASNPNVTVVDSNNYGPVFTSAVYVFNVTENDLSNATGQFIGVVTAVDRDTGVNGQVTYSVASPSSLKTLLAINEGTAELHLKILDVNDNKPEFTMVAYTGTVAEGSSAGAAVSFVTAIIATDKDIENNSYVEFSLSGPHSNWFSISQSGQIQVASGALLDRENQSSFSLNVTANNTRGEPTWLANSVPVTIQLSDINDNAPVFTKASFDFFIDFFSPVSQTLGDVTATDADAGFNAQITYFLRGGEDRFAIDFRTGVLTVSKALNGSSSNVFSLVVTARDQGTPSLSGTTTVTVYANQTNSNTPIFSPSIYTVSVNESAPNNTLLVTVKATDADFPSVNGIISYSLLESNSTSGLFSVDSSTGDVSLIGVIDFEKVTSYTVIVLAIDHAAAPRTATAQIFVQVLNEDDTPPEFVPNSYFFYAPQNATVGFAVGSVLAVDPDYPSANPQPVSYSASASDFQLNSTTGALTVSSSLSVTNYFFDAICTDASAMTGNATVTVSVIPSDVYYAKVPQFLSTPLVASVLENQTAYVFVIDVNATINGGAEDAGVLYRLDSGSTIFNISSSLGIVEARPETLDREVNTEVTLIVIAVNTAEPSFSSSQPIRVLLLDINDNAPRFEFSRGEVLLYENATVRHVVTDLQATDPDTSSTNLTYTIVGDNSGGKFRLQSIEPNASQLILDAVVDYEAMSALGYAYSLTIEVSDGSFSSNYSLIVRIGDVNDNPPVFSAPMYNFSVAEQADVGTLVGRVVATDLDTVDLNKLEYAVVDTGNFSMNASTGVISTLTIFDRLITSRFSFNVTCTDTAGNIGWTSVNVDVLDVNNYSPNMTNLPTSWNITENATSLMQSFLIQVVDNDSGQNANVSLSIVSGDSVGSFAINGSRVEVTKVLDRETPGLTVDSSGNGVIKLVMRAADNGVPPRSSTATLTVLCRTSTTRLRGSPFLLVEYCSRRRVCQ</sequence>
<name>A0A1I8GZV1_9PLAT</name>
<accession>A0A1I8GZV1</accession>
<keyword evidence="2" id="KW-0245">EGF-like domain</keyword>
<dbReference type="PROSITE" id="PS50268">
    <property type="entry name" value="CADHERIN_2"/>
    <property type="match status" value="25"/>
</dbReference>